<proteinExistence type="predicted"/>
<dbReference type="AlphaFoldDB" id="A0A814K742"/>
<reference evidence="2" key="1">
    <citation type="submission" date="2021-02" db="EMBL/GenBank/DDBJ databases">
        <authorList>
            <person name="Nowell W R."/>
        </authorList>
    </citation>
    <scope>NUCLEOTIDE SEQUENCE</scope>
    <source>
        <strain evidence="2">Ploen Becks lab</strain>
    </source>
</reference>
<organism evidence="2 3">
    <name type="scientific">Brachionus calyciflorus</name>
    <dbReference type="NCBI Taxonomy" id="104777"/>
    <lineage>
        <taxon>Eukaryota</taxon>
        <taxon>Metazoa</taxon>
        <taxon>Spiralia</taxon>
        <taxon>Gnathifera</taxon>
        <taxon>Rotifera</taxon>
        <taxon>Eurotatoria</taxon>
        <taxon>Monogononta</taxon>
        <taxon>Pseudotrocha</taxon>
        <taxon>Ploima</taxon>
        <taxon>Brachionidae</taxon>
        <taxon>Brachionus</taxon>
    </lineage>
</organism>
<sequence length="124" mass="14716">MKIRLFKYNIKLEVGGYLNMREPQTIDEAFTMAIQYENNVLKSKIMTLEYKHNFKNNRHKSNNETYRNSNNYNNNYNYNSNFNNYTISSGKISNNNNYRGNANKDNGYNDSKKTSTINYFRKGC</sequence>
<name>A0A814K742_9BILA</name>
<comment type="caution">
    <text evidence="2">The sequence shown here is derived from an EMBL/GenBank/DDBJ whole genome shotgun (WGS) entry which is preliminary data.</text>
</comment>
<evidence type="ECO:0000256" key="1">
    <source>
        <dbReference type="SAM" id="MobiDB-lite"/>
    </source>
</evidence>
<dbReference type="OrthoDB" id="1939000at2759"/>
<dbReference type="EMBL" id="CAJNOC010005198">
    <property type="protein sequence ID" value="CAF1045414.1"/>
    <property type="molecule type" value="Genomic_DNA"/>
</dbReference>
<feature type="region of interest" description="Disordered" evidence="1">
    <location>
        <begin position="93"/>
        <end position="112"/>
    </location>
</feature>
<accession>A0A814K742</accession>
<evidence type="ECO:0000313" key="2">
    <source>
        <dbReference type="EMBL" id="CAF1045414.1"/>
    </source>
</evidence>
<evidence type="ECO:0000313" key="3">
    <source>
        <dbReference type="Proteomes" id="UP000663879"/>
    </source>
</evidence>
<protein>
    <submittedName>
        <fullName evidence="2">Uncharacterized protein</fullName>
    </submittedName>
</protein>
<dbReference type="Proteomes" id="UP000663879">
    <property type="component" value="Unassembled WGS sequence"/>
</dbReference>
<gene>
    <name evidence="2" type="ORF">OXX778_LOCUS18559</name>
</gene>
<keyword evidence="3" id="KW-1185">Reference proteome</keyword>